<dbReference type="KEGG" id="cpi:Cpin_5912"/>
<evidence type="ECO:0000259" key="4">
    <source>
        <dbReference type="PROSITE" id="PS01124"/>
    </source>
</evidence>
<evidence type="ECO:0000313" key="5">
    <source>
        <dbReference type="EMBL" id="ACU63330.1"/>
    </source>
</evidence>
<dbReference type="SUPFAM" id="SSF51215">
    <property type="entry name" value="Regulatory protein AraC"/>
    <property type="match status" value="1"/>
</dbReference>
<dbReference type="InterPro" id="IPR009057">
    <property type="entry name" value="Homeodomain-like_sf"/>
</dbReference>
<sequence>MVKKAFPVYDVSTLTGYKHDDIQISRFAPYLSVHENLRDAHKHNFYHVTLFTEGAGTHTIDFKTFTVKPYQIYFMIPGQVHSWQFEGKVDGYIINFSFNFLQSLLQKPDYLEQFPFFTGDVDEAVINLPEQLHTPITRIFEELIREIEQPADMSVDMIQVLMLQAFILIGRLSFEKSPVPSNNYNYILLKNFQKLIEKNYTTLKLPREYAELLFITPNHLNALCNSTVGMSAGELIRNRIILEAKRLLVNKDSTITEIAYQLGFADNSYFTKFYKKYTGQTPEEFRKSLR</sequence>
<dbReference type="InterPro" id="IPR037923">
    <property type="entry name" value="HTH-like"/>
</dbReference>
<dbReference type="InterPro" id="IPR014710">
    <property type="entry name" value="RmlC-like_jellyroll"/>
</dbReference>
<evidence type="ECO:0000256" key="1">
    <source>
        <dbReference type="ARBA" id="ARBA00023015"/>
    </source>
</evidence>
<keyword evidence="1" id="KW-0805">Transcription regulation</keyword>
<dbReference type="PANTHER" id="PTHR43280">
    <property type="entry name" value="ARAC-FAMILY TRANSCRIPTIONAL REGULATOR"/>
    <property type="match status" value="1"/>
</dbReference>
<dbReference type="Pfam" id="PF12833">
    <property type="entry name" value="HTH_18"/>
    <property type="match status" value="1"/>
</dbReference>
<reference evidence="5 6" key="2">
    <citation type="journal article" date="2010" name="Stand. Genomic Sci.">
        <title>Complete genome sequence of Chitinophaga pinensis type strain (UQM 2034).</title>
        <authorList>
            <person name="Glavina Del Rio T."/>
            <person name="Abt B."/>
            <person name="Spring S."/>
            <person name="Lapidus A."/>
            <person name="Nolan M."/>
            <person name="Tice H."/>
            <person name="Copeland A."/>
            <person name="Cheng J.F."/>
            <person name="Chen F."/>
            <person name="Bruce D."/>
            <person name="Goodwin L."/>
            <person name="Pitluck S."/>
            <person name="Ivanova N."/>
            <person name="Mavromatis K."/>
            <person name="Mikhailova N."/>
            <person name="Pati A."/>
            <person name="Chen A."/>
            <person name="Palaniappan K."/>
            <person name="Land M."/>
            <person name="Hauser L."/>
            <person name="Chang Y.J."/>
            <person name="Jeffries C.D."/>
            <person name="Chain P."/>
            <person name="Saunders E."/>
            <person name="Detter J.C."/>
            <person name="Brettin T."/>
            <person name="Rohde M."/>
            <person name="Goker M."/>
            <person name="Bristow J."/>
            <person name="Eisen J.A."/>
            <person name="Markowitz V."/>
            <person name="Hugenholtz P."/>
            <person name="Kyrpides N.C."/>
            <person name="Klenk H.P."/>
            <person name="Lucas S."/>
        </authorList>
    </citation>
    <scope>NUCLEOTIDE SEQUENCE [LARGE SCALE GENOMIC DNA]</scope>
    <source>
        <strain evidence="6">ATCC 43595 / DSM 2588 / LMG 13176 / NBRC 15968 / NCIMB 11800 / UQM 2034</strain>
    </source>
</reference>
<dbReference type="SMART" id="SM00342">
    <property type="entry name" value="HTH_ARAC"/>
    <property type="match status" value="1"/>
</dbReference>
<reference evidence="6" key="1">
    <citation type="submission" date="2009-08" db="EMBL/GenBank/DDBJ databases">
        <title>The complete genome of Chitinophaga pinensis DSM 2588.</title>
        <authorList>
            <consortium name="US DOE Joint Genome Institute (JGI-PGF)"/>
            <person name="Lucas S."/>
            <person name="Copeland A."/>
            <person name="Lapidus A."/>
            <person name="Glavina del Rio T."/>
            <person name="Dalin E."/>
            <person name="Tice H."/>
            <person name="Bruce D."/>
            <person name="Goodwin L."/>
            <person name="Pitluck S."/>
            <person name="Kyrpides N."/>
            <person name="Mavromatis K."/>
            <person name="Ivanova N."/>
            <person name="Mikhailova N."/>
            <person name="Sims D."/>
            <person name="Meinche L."/>
            <person name="Brettin T."/>
            <person name="Detter J.C."/>
            <person name="Han C."/>
            <person name="Larimer F."/>
            <person name="Land M."/>
            <person name="Hauser L."/>
            <person name="Markowitz V."/>
            <person name="Cheng J.-F."/>
            <person name="Hugenholtz P."/>
            <person name="Woyke T."/>
            <person name="Wu D."/>
            <person name="Spring S."/>
            <person name="Klenk H.-P."/>
            <person name="Eisen J.A."/>
        </authorList>
    </citation>
    <scope>NUCLEOTIDE SEQUENCE [LARGE SCALE GENOMIC DNA]</scope>
    <source>
        <strain evidence="6">ATCC 43595 / DSM 2588 / LMG 13176 / NBRC 15968 / NCIMB 11800 / UQM 2034</strain>
    </source>
</reference>
<dbReference type="Proteomes" id="UP000002215">
    <property type="component" value="Chromosome"/>
</dbReference>
<name>A0A979G9L8_CHIPD</name>
<keyword evidence="2" id="KW-0238">DNA-binding</keyword>
<dbReference type="Gene3D" id="1.10.10.60">
    <property type="entry name" value="Homeodomain-like"/>
    <property type="match status" value="1"/>
</dbReference>
<feature type="domain" description="HTH araC/xylS-type" evidence="4">
    <location>
        <begin position="190"/>
        <end position="288"/>
    </location>
</feature>
<dbReference type="EMBL" id="CP001699">
    <property type="protein sequence ID" value="ACU63330.1"/>
    <property type="molecule type" value="Genomic_DNA"/>
</dbReference>
<dbReference type="PANTHER" id="PTHR43280:SF32">
    <property type="entry name" value="TRANSCRIPTIONAL REGULATORY PROTEIN"/>
    <property type="match status" value="1"/>
</dbReference>
<dbReference type="PROSITE" id="PS01124">
    <property type="entry name" value="HTH_ARAC_FAMILY_2"/>
    <property type="match status" value="1"/>
</dbReference>
<dbReference type="Gene3D" id="2.60.120.10">
    <property type="entry name" value="Jelly Rolls"/>
    <property type="match status" value="1"/>
</dbReference>
<dbReference type="InterPro" id="IPR020449">
    <property type="entry name" value="Tscrpt_reg_AraC-type_HTH"/>
</dbReference>
<accession>A0A979G9L8</accession>
<proteinExistence type="predicted"/>
<dbReference type="GO" id="GO:0003700">
    <property type="term" value="F:DNA-binding transcription factor activity"/>
    <property type="evidence" value="ECO:0007669"/>
    <property type="project" value="InterPro"/>
</dbReference>
<evidence type="ECO:0000256" key="2">
    <source>
        <dbReference type="ARBA" id="ARBA00023125"/>
    </source>
</evidence>
<protein>
    <submittedName>
        <fullName evidence="5">Transcriptional regulator, AraC family</fullName>
    </submittedName>
</protein>
<dbReference type="AlphaFoldDB" id="A0A979G9L8"/>
<gene>
    <name evidence="5" type="ordered locus">Cpin_5912</name>
</gene>
<evidence type="ECO:0000256" key="3">
    <source>
        <dbReference type="ARBA" id="ARBA00023163"/>
    </source>
</evidence>
<dbReference type="RefSeq" id="WP_012793496.1">
    <property type="nucleotide sequence ID" value="NC_013132.1"/>
</dbReference>
<dbReference type="InterPro" id="IPR003313">
    <property type="entry name" value="AraC-bd"/>
</dbReference>
<dbReference type="InterPro" id="IPR018060">
    <property type="entry name" value="HTH_AraC"/>
</dbReference>
<organism evidence="5 6">
    <name type="scientific">Chitinophaga pinensis (strain ATCC 43595 / DSM 2588 / LMG 13176 / NBRC 15968 / NCIMB 11800 / UQM 2034)</name>
    <dbReference type="NCBI Taxonomy" id="485918"/>
    <lineage>
        <taxon>Bacteria</taxon>
        <taxon>Pseudomonadati</taxon>
        <taxon>Bacteroidota</taxon>
        <taxon>Chitinophagia</taxon>
        <taxon>Chitinophagales</taxon>
        <taxon>Chitinophagaceae</taxon>
        <taxon>Chitinophaga</taxon>
    </lineage>
</organism>
<dbReference type="SUPFAM" id="SSF46689">
    <property type="entry name" value="Homeodomain-like"/>
    <property type="match status" value="1"/>
</dbReference>
<dbReference type="Pfam" id="PF02311">
    <property type="entry name" value="AraC_binding"/>
    <property type="match status" value="1"/>
</dbReference>
<dbReference type="OrthoDB" id="2585681at2"/>
<evidence type="ECO:0000313" key="6">
    <source>
        <dbReference type="Proteomes" id="UP000002215"/>
    </source>
</evidence>
<keyword evidence="3" id="KW-0804">Transcription</keyword>
<dbReference type="PRINTS" id="PR00032">
    <property type="entry name" value="HTHARAC"/>
</dbReference>
<dbReference type="GO" id="GO:0043565">
    <property type="term" value="F:sequence-specific DNA binding"/>
    <property type="evidence" value="ECO:0007669"/>
    <property type="project" value="InterPro"/>
</dbReference>